<dbReference type="SMART" id="SM00430">
    <property type="entry name" value="HOLI"/>
    <property type="match status" value="1"/>
</dbReference>
<evidence type="ECO:0000313" key="16">
    <source>
        <dbReference type="Proteomes" id="UP000549394"/>
    </source>
</evidence>
<dbReference type="PROSITE" id="PS51843">
    <property type="entry name" value="NR_LBD"/>
    <property type="match status" value="1"/>
</dbReference>
<dbReference type="PRINTS" id="PR00398">
    <property type="entry name" value="STRDHORMONER"/>
</dbReference>
<feature type="domain" description="Nuclear receptor" evidence="13">
    <location>
        <begin position="48"/>
        <end position="123"/>
    </location>
</feature>
<evidence type="ECO:0000256" key="2">
    <source>
        <dbReference type="ARBA" id="ARBA00007536"/>
    </source>
</evidence>
<evidence type="ECO:0000256" key="1">
    <source>
        <dbReference type="ARBA" id="ARBA00004123"/>
    </source>
</evidence>
<dbReference type="Pfam" id="PF00104">
    <property type="entry name" value="Hormone_recep"/>
    <property type="match status" value="1"/>
</dbReference>
<dbReference type="CDD" id="cd07167">
    <property type="entry name" value="NR_DBD_Lrh-1_like"/>
    <property type="match status" value="1"/>
</dbReference>
<gene>
    <name evidence="15" type="ORF">DGYR_LOCUS3957</name>
</gene>
<keyword evidence="16" id="KW-1185">Reference proteome</keyword>
<keyword evidence="4 12" id="KW-0863">Zinc-finger</keyword>
<dbReference type="Proteomes" id="UP000549394">
    <property type="component" value="Unassembled WGS sequence"/>
</dbReference>
<dbReference type="InterPro" id="IPR001723">
    <property type="entry name" value="Nuclear_hrmn_rcpt"/>
</dbReference>
<keyword evidence="10 12" id="KW-0539">Nucleus</keyword>
<comment type="subcellular location">
    <subcellularLocation>
        <location evidence="1 12">Nucleus</location>
    </subcellularLocation>
</comment>
<evidence type="ECO:0000256" key="6">
    <source>
        <dbReference type="ARBA" id="ARBA00023015"/>
    </source>
</evidence>
<dbReference type="Pfam" id="PF00105">
    <property type="entry name" value="zf-C4"/>
    <property type="match status" value="1"/>
</dbReference>
<keyword evidence="8 12" id="KW-0804">Transcription</keyword>
<dbReference type="GO" id="GO:0009755">
    <property type="term" value="P:hormone-mediated signaling pathway"/>
    <property type="evidence" value="ECO:0007669"/>
    <property type="project" value="TreeGrafter"/>
</dbReference>
<evidence type="ECO:0000256" key="12">
    <source>
        <dbReference type="RuleBase" id="RU004334"/>
    </source>
</evidence>
<name>A0A7I8VFQ4_9ANNE</name>
<evidence type="ECO:0000259" key="14">
    <source>
        <dbReference type="PROSITE" id="PS51843"/>
    </source>
</evidence>
<keyword evidence="9 12" id="KW-0675">Receptor</keyword>
<evidence type="ECO:0000256" key="9">
    <source>
        <dbReference type="ARBA" id="ARBA00023170"/>
    </source>
</evidence>
<dbReference type="SUPFAM" id="SSF48508">
    <property type="entry name" value="Nuclear receptor ligand-binding domain"/>
    <property type="match status" value="1"/>
</dbReference>
<evidence type="ECO:0000256" key="11">
    <source>
        <dbReference type="PIRSR" id="PIRSR002530-1"/>
    </source>
</evidence>
<dbReference type="PANTHER" id="PTHR24086:SF15">
    <property type="entry name" value="NUCLEAR HORMONE RECEPTOR FTZ-F1"/>
    <property type="match status" value="1"/>
</dbReference>
<dbReference type="GO" id="GO:0009888">
    <property type="term" value="P:tissue development"/>
    <property type="evidence" value="ECO:0007669"/>
    <property type="project" value="TreeGrafter"/>
</dbReference>
<sequence>MNMMRLMTFEAIAAREEESVVFHYLSSMGAGSSEGMPALNRSFNPVPEELCPICGDKTSGYHYGLQTCESCKGFFKRTVQNKKVYSCVDNQNCPIDKTQRKRCPYCRFQKCLNVGMKLEAVRADRMRGGRNKFGPMYKRDRALKQQALRQRQQLMYVQHSTPMDQASTPDIKPDVSRLYPPVPTNMASGPTSASFYESSANFSPTGYQPPDITDLRMPSPNVPEIVRTLTQACSTCDGEELKIRLANTIEQEMMKWVSSSSYPPFVNEQNDLSCEILHLLCRLADLSLFHLVEWARQAIFFRDLQIDDQMKLLQTAWSQLLVLHFLYRQIQADKQDELILVHGHSISFDFIRRVGLTDWIAILTNTTKKLRALNIDEQDLACIRYLVLLEPDVAVTDEAKIKIENWQDQVSRGLQEYTISCYFHAHDKYQKLILMLPELKQLAVRCENYLYKRHLDGDVKEHNLLMEMLHSQRN</sequence>
<keyword evidence="6 12" id="KW-0805">Transcription regulation</keyword>
<dbReference type="SMART" id="SM00399">
    <property type="entry name" value="ZnF_C4"/>
    <property type="match status" value="1"/>
</dbReference>
<keyword evidence="5 12" id="KW-0862">Zinc</keyword>
<feature type="binding site" evidence="11">
    <location>
        <position position="449"/>
    </location>
    <ligand>
        <name>a phospholipid derivative</name>
        <dbReference type="ChEBI" id="CHEBI:16247"/>
    </ligand>
</feature>
<evidence type="ECO:0000313" key="15">
    <source>
        <dbReference type="EMBL" id="CAD5115188.1"/>
    </source>
</evidence>
<dbReference type="InterPro" id="IPR013088">
    <property type="entry name" value="Znf_NHR/GATA"/>
</dbReference>
<reference evidence="15 16" key="1">
    <citation type="submission" date="2020-08" db="EMBL/GenBank/DDBJ databases">
        <authorList>
            <person name="Hejnol A."/>
        </authorList>
    </citation>
    <scope>NUCLEOTIDE SEQUENCE [LARGE SCALE GENOMIC DNA]</scope>
</reference>
<dbReference type="GO" id="GO:0000978">
    <property type="term" value="F:RNA polymerase II cis-regulatory region sequence-specific DNA binding"/>
    <property type="evidence" value="ECO:0007669"/>
    <property type="project" value="TreeGrafter"/>
</dbReference>
<dbReference type="PIRSF" id="PIRSF002530">
    <property type="entry name" value="Nuc_orph_FTZ-F1"/>
    <property type="match status" value="1"/>
</dbReference>
<dbReference type="OrthoDB" id="5984981at2759"/>
<dbReference type="FunFam" id="1.10.565.10:FF:000011">
    <property type="entry name" value="Nuclear receptor subfamily 5, group A, member 2"/>
    <property type="match status" value="1"/>
</dbReference>
<evidence type="ECO:0000259" key="13">
    <source>
        <dbReference type="PROSITE" id="PS51030"/>
    </source>
</evidence>
<comment type="similarity">
    <text evidence="2">Belongs to the nuclear hormone receptor family. NR5 subfamily.</text>
</comment>
<dbReference type="InterPro" id="IPR000536">
    <property type="entry name" value="Nucl_hrmn_rcpt_lig-bd"/>
</dbReference>
<dbReference type="Gene3D" id="3.30.50.10">
    <property type="entry name" value="Erythroid Transcription Factor GATA-1, subunit A"/>
    <property type="match status" value="1"/>
</dbReference>
<protein>
    <submittedName>
        <fullName evidence="15">DgyrCDS4184</fullName>
    </submittedName>
</protein>
<proteinExistence type="inferred from homology"/>
<evidence type="ECO:0000256" key="3">
    <source>
        <dbReference type="ARBA" id="ARBA00022723"/>
    </source>
</evidence>
<evidence type="ECO:0000256" key="10">
    <source>
        <dbReference type="ARBA" id="ARBA00023242"/>
    </source>
</evidence>
<dbReference type="GO" id="GO:0004879">
    <property type="term" value="F:nuclear receptor activity"/>
    <property type="evidence" value="ECO:0007669"/>
    <property type="project" value="InterPro"/>
</dbReference>
<evidence type="ECO:0000256" key="7">
    <source>
        <dbReference type="ARBA" id="ARBA00023125"/>
    </source>
</evidence>
<keyword evidence="7 12" id="KW-0238">DNA-binding</keyword>
<dbReference type="PANTHER" id="PTHR24086">
    <property type="entry name" value="NUCLEAR RECEPTOR SUBFAMILY 5 GROUP A"/>
    <property type="match status" value="1"/>
</dbReference>
<dbReference type="InterPro" id="IPR016355">
    <property type="entry name" value="NR5-like"/>
</dbReference>
<dbReference type="PRINTS" id="PR00047">
    <property type="entry name" value="STROIDFINGER"/>
</dbReference>
<dbReference type="PROSITE" id="PS51030">
    <property type="entry name" value="NUCLEAR_REC_DBD_2"/>
    <property type="match status" value="1"/>
</dbReference>
<dbReference type="AlphaFoldDB" id="A0A7I8VFQ4"/>
<dbReference type="SUPFAM" id="SSF57716">
    <property type="entry name" value="Glucocorticoid receptor-like (DNA-binding domain)"/>
    <property type="match status" value="1"/>
</dbReference>
<dbReference type="InterPro" id="IPR035500">
    <property type="entry name" value="NHR-like_dom_sf"/>
</dbReference>
<keyword evidence="3 12" id="KW-0479">Metal-binding</keyword>
<evidence type="ECO:0000256" key="4">
    <source>
        <dbReference type="ARBA" id="ARBA00022771"/>
    </source>
</evidence>
<dbReference type="EMBL" id="CAJFCJ010000006">
    <property type="protein sequence ID" value="CAD5115188.1"/>
    <property type="molecule type" value="Genomic_DNA"/>
</dbReference>
<comment type="caution">
    <text evidence="15">The sequence shown here is derived from an EMBL/GenBank/DDBJ whole genome shotgun (WGS) entry which is preliminary data.</text>
</comment>
<dbReference type="FunFam" id="3.30.50.10:FF:000006">
    <property type="entry name" value="Nuclear receptor subfamily 5 group A member"/>
    <property type="match status" value="1"/>
</dbReference>
<dbReference type="GO" id="GO:0008270">
    <property type="term" value="F:zinc ion binding"/>
    <property type="evidence" value="ECO:0007669"/>
    <property type="project" value="UniProtKB-KW"/>
</dbReference>
<organism evidence="15 16">
    <name type="scientific">Dimorphilus gyrociliatus</name>
    <dbReference type="NCBI Taxonomy" id="2664684"/>
    <lineage>
        <taxon>Eukaryota</taxon>
        <taxon>Metazoa</taxon>
        <taxon>Spiralia</taxon>
        <taxon>Lophotrochozoa</taxon>
        <taxon>Annelida</taxon>
        <taxon>Polychaeta</taxon>
        <taxon>Polychaeta incertae sedis</taxon>
        <taxon>Dinophilidae</taxon>
        <taxon>Dimorphilus</taxon>
    </lineage>
</organism>
<dbReference type="Gene3D" id="1.10.565.10">
    <property type="entry name" value="Retinoid X Receptor"/>
    <property type="match status" value="1"/>
</dbReference>
<feature type="domain" description="NR LBD" evidence="14">
    <location>
        <begin position="221"/>
        <end position="472"/>
    </location>
</feature>
<dbReference type="GO" id="GO:0090575">
    <property type="term" value="C:RNA polymerase II transcription regulator complex"/>
    <property type="evidence" value="ECO:0007669"/>
    <property type="project" value="TreeGrafter"/>
</dbReference>
<dbReference type="InterPro" id="IPR001628">
    <property type="entry name" value="Znf_hrmn_rcpt"/>
</dbReference>
<evidence type="ECO:0000256" key="5">
    <source>
        <dbReference type="ARBA" id="ARBA00022833"/>
    </source>
</evidence>
<accession>A0A7I8VFQ4</accession>
<dbReference type="PROSITE" id="PS00031">
    <property type="entry name" value="NUCLEAR_REC_DBD_1"/>
    <property type="match status" value="1"/>
</dbReference>
<evidence type="ECO:0000256" key="8">
    <source>
        <dbReference type="ARBA" id="ARBA00023163"/>
    </source>
</evidence>